<dbReference type="InterPro" id="IPR036388">
    <property type="entry name" value="WH-like_DNA-bd_sf"/>
</dbReference>
<dbReference type="AlphaFoldDB" id="A0A640VM46"/>
<dbReference type="Pfam" id="PF00392">
    <property type="entry name" value="GntR"/>
    <property type="match status" value="1"/>
</dbReference>
<evidence type="ECO:0000313" key="7">
    <source>
        <dbReference type="Proteomes" id="UP000436522"/>
    </source>
</evidence>
<keyword evidence="3" id="KW-0804">Transcription</keyword>
<dbReference type="Proteomes" id="UP000436522">
    <property type="component" value="Unassembled WGS sequence"/>
</dbReference>
<dbReference type="Gene3D" id="1.20.120.530">
    <property type="entry name" value="GntR ligand-binding domain-like"/>
    <property type="match status" value="1"/>
</dbReference>
<evidence type="ECO:0000259" key="5">
    <source>
        <dbReference type="PROSITE" id="PS50949"/>
    </source>
</evidence>
<feature type="domain" description="HTH gntR-type" evidence="5">
    <location>
        <begin position="18"/>
        <end position="85"/>
    </location>
</feature>
<dbReference type="EMBL" id="BLIV01000002">
    <property type="protein sequence ID" value="GFE49538.1"/>
    <property type="molecule type" value="Genomic_DNA"/>
</dbReference>
<dbReference type="PANTHER" id="PTHR43537">
    <property type="entry name" value="TRANSCRIPTIONAL REGULATOR, GNTR FAMILY"/>
    <property type="match status" value="1"/>
</dbReference>
<dbReference type="OrthoDB" id="9815654at2"/>
<dbReference type="GO" id="GO:0003700">
    <property type="term" value="F:DNA-binding transcription factor activity"/>
    <property type="evidence" value="ECO:0007669"/>
    <property type="project" value="InterPro"/>
</dbReference>
<protein>
    <submittedName>
        <fullName evidence="6">GntR family transcriptional regulator</fullName>
    </submittedName>
</protein>
<evidence type="ECO:0000256" key="1">
    <source>
        <dbReference type="ARBA" id="ARBA00023015"/>
    </source>
</evidence>
<dbReference type="SUPFAM" id="SSF46785">
    <property type="entry name" value="Winged helix' DNA-binding domain"/>
    <property type="match status" value="1"/>
</dbReference>
<keyword evidence="1" id="KW-0805">Transcription regulation</keyword>
<name>A0A640VM46_9RHOB</name>
<proteinExistence type="predicted"/>
<dbReference type="SMART" id="SM00345">
    <property type="entry name" value="HTH_GNTR"/>
    <property type="match status" value="1"/>
</dbReference>
<feature type="compositionally biased region" description="Pro residues" evidence="4">
    <location>
        <begin position="1"/>
        <end position="10"/>
    </location>
</feature>
<gene>
    <name evidence="6" type="ORF">So717_12910</name>
</gene>
<dbReference type="SUPFAM" id="SSF48008">
    <property type="entry name" value="GntR ligand-binding domain-like"/>
    <property type="match status" value="1"/>
</dbReference>
<dbReference type="PANTHER" id="PTHR43537:SF39">
    <property type="entry name" value="HTH-TYPE TRANSCRIPTIONAL REGULATOR MCBR"/>
    <property type="match status" value="1"/>
</dbReference>
<dbReference type="InterPro" id="IPR008920">
    <property type="entry name" value="TF_FadR/GntR_C"/>
</dbReference>
<accession>A0A640VM46</accession>
<evidence type="ECO:0000256" key="4">
    <source>
        <dbReference type="SAM" id="MobiDB-lite"/>
    </source>
</evidence>
<sequence length="234" mass="25736">MDLPTKPAPPAATTGAKSPAHQKVYEQLRARILFGDLAPGQAVTIQGLVNDLGAGMTPVREALRRLISDGALSMLGNRRVIVPELKDDCIEQLDFMRQSLEPELARRAVWHIDVDGLSTLRLRDDALNAAIEQGDIPGYLTHNYRFHATLYEIAQAPILTATVDRLWLRFAPSLRVVCGRYGTLNLPDKHADLLRALAARDGEAAAQAMAEDVHQGMLQIRASLEDAAVDQRFD</sequence>
<reference evidence="6 7" key="1">
    <citation type="submission" date="2019-12" db="EMBL/GenBank/DDBJ databases">
        <title>Roseobacter cerasinus sp. nov., isolated from seawater around aquaculture.</title>
        <authorList>
            <person name="Muramatsu S."/>
            <person name="Takabe Y."/>
            <person name="Mori K."/>
            <person name="Takaichi S."/>
            <person name="Hanada S."/>
        </authorList>
    </citation>
    <scope>NUCLEOTIDE SEQUENCE [LARGE SCALE GENOMIC DNA]</scope>
    <source>
        <strain evidence="6 7">AI77</strain>
    </source>
</reference>
<dbReference type="PROSITE" id="PS50949">
    <property type="entry name" value="HTH_GNTR"/>
    <property type="match status" value="1"/>
</dbReference>
<keyword evidence="7" id="KW-1185">Reference proteome</keyword>
<dbReference type="RefSeq" id="WP_159975406.1">
    <property type="nucleotide sequence ID" value="NZ_BLIV01000002.1"/>
</dbReference>
<dbReference type="InterPro" id="IPR011711">
    <property type="entry name" value="GntR_C"/>
</dbReference>
<dbReference type="Pfam" id="PF07729">
    <property type="entry name" value="FCD"/>
    <property type="match status" value="1"/>
</dbReference>
<feature type="region of interest" description="Disordered" evidence="4">
    <location>
        <begin position="1"/>
        <end position="20"/>
    </location>
</feature>
<comment type="caution">
    <text evidence="6">The sequence shown here is derived from an EMBL/GenBank/DDBJ whole genome shotgun (WGS) entry which is preliminary data.</text>
</comment>
<keyword evidence="2" id="KW-0238">DNA-binding</keyword>
<dbReference type="InterPro" id="IPR000524">
    <property type="entry name" value="Tscrpt_reg_HTH_GntR"/>
</dbReference>
<dbReference type="GO" id="GO:0003677">
    <property type="term" value="F:DNA binding"/>
    <property type="evidence" value="ECO:0007669"/>
    <property type="project" value="UniProtKB-KW"/>
</dbReference>
<organism evidence="6 7">
    <name type="scientific">Roseobacter cerasinus</name>
    <dbReference type="NCBI Taxonomy" id="2602289"/>
    <lineage>
        <taxon>Bacteria</taxon>
        <taxon>Pseudomonadati</taxon>
        <taxon>Pseudomonadota</taxon>
        <taxon>Alphaproteobacteria</taxon>
        <taxon>Rhodobacterales</taxon>
        <taxon>Roseobacteraceae</taxon>
        <taxon>Roseobacter</taxon>
    </lineage>
</organism>
<dbReference type="Gene3D" id="1.10.10.10">
    <property type="entry name" value="Winged helix-like DNA-binding domain superfamily/Winged helix DNA-binding domain"/>
    <property type="match status" value="1"/>
</dbReference>
<dbReference type="SMART" id="SM00895">
    <property type="entry name" value="FCD"/>
    <property type="match status" value="1"/>
</dbReference>
<dbReference type="InterPro" id="IPR036390">
    <property type="entry name" value="WH_DNA-bd_sf"/>
</dbReference>
<evidence type="ECO:0000256" key="2">
    <source>
        <dbReference type="ARBA" id="ARBA00023125"/>
    </source>
</evidence>
<evidence type="ECO:0000313" key="6">
    <source>
        <dbReference type="EMBL" id="GFE49538.1"/>
    </source>
</evidence>
<evidence type="ECO:0000256" key="3">
    <source>
        <dbReference type="ARBA" id="ARBA00023163"/>
    </source>
</evidence>